<keyword evidence="1" id="KW-0732">Signal</keyword>
<evidence type="ECO:0000256" key="1">
    <source>
        <dbReference type="SAM" id="SignalP"/>
    </source>
</evidence>
<keyword evidence="5" id="KW-1185">Reference proteome</keyword>
<proteinExistence type="predicted"/>
<dbReference type="HOGENOM" id="CLU_027430_0_0_0"/>
<dbReference type="SUPFAM" id="SSF51445">
    <property type="entry name" value="(Trans)glycosidases"/>
    <property type="match status" value="1"/>
</dbReference>
<dbReference type="eggNOG" id="COG1874">
    <property type="taxonomic scope" value="Bacteria"/>
</dbReference>
<reference evidence="4 5" key="1">
    <citation type="journal article" date="2012" name="Stand. Genomic Sci.">
        <title>Complete genome sequence of Terriglobus saanensis type strain SP1PR4(T), an Acidobacteria from tundra soil.</title>
        <authorList>
            <person name="Rawat S.R."/>
            <person name="Mannisto M.K."/>
            <person name="Starovoytov V."/>
            <person name="Goodwin L."/>
            <person name="Nolan M."/>
            <person name="Hauser L."/>
            <person name="Land M."/>
            <person name="Davenport K.W."/>
            <person name="Woyke T."/>
            <person name="Haggblom M.M."/>
        </authorList>
    </citation>
    <scope>NUCLEOTIDE SEQUENCE</scope>
    <source>
        <strain evidence="5">ATCC BAA-1853 / DSM 23119 / SP1PR4</strain>
    </source>
</reference>
<dbReference type="Gene3D" id="2.60.220.20">
    <property type="entry name" value="putative beta-Galactosidase from caulobacter crescentus"/>
    <property type="match status" value="1"/>
</dbReference>
<dbReference type="FunFam" id="3.20.20.80:FF:000135">
    <property type="entry name" value="Beta-galactosidase, putative, bgl35A"/>
    <property type="match status" value="1"/>
</dbReference>
<evidence type="ECO:0000259" key="2">
    <source>
        <dbReference type="Pfam" id="PF01301"/>
    </source>
</evidence>
<dbReference type="InterPro" id="IPR040719">
    <property type="entry name" value="DUF5597"/>
</dbReference>
<dbReference type="InterPro" id="IPR017853">
    <property type="entry name" value="GH"/>
</dbReference>
<dbReference type="STRING" id="401053.AciPR4_2421"/>
<feature type="signal peptide" evidence="1">
    <location>
        <begin position="1"/>
        <end position="20"/>
    </location>
</feature>
<sequence>MKFCFVLPALALFFSLSSPAQTGASDSLPRIDRSGAHPALIVDGAPFLMLGAQMNNSSAWPATMPAVWSTMDKLGVNTVEAPIYWETFEPKEGTFDFAPVDMLLTQARIHQKHLVLLWFGTWKNGSPGYTPEWVKRDGTRFPLARKEDGTALFSLSPFAEATLTSDRKAFIALMQHLKTSDTEHTVLMVQVENEAGLWGAMRDHSPAANRIFSQPVPRNVLEAMGKAQAHGNWSEVFGTDADEFFSAWAIARHIQQIAMAGKAIYPLPMYVNAALRDPIHPGGPLSFESGGPTFDVLPLWHAVAPALDGLAPDIYLPEYDKYMAVLQQYALPWNAFFIPETGNSAVYAHYFFAALGKGAFGWSPFGMDATGYVNYPLGAARIDDEALQPYVLNYTAVASITRELAAWIRNDQVRGVAEAPEKHAEDVLFSTLKSVVPHWKATVSFGLPTFWSDKPAPGNPKLQGEALLVELGPDEFLVTGAHCRIDFSALTNAAAKQRMWITVEEGSYVHGEWQRTRLWNGDQTDYGLNFTDVPQLLRVRLAAY</sequence>
<evidence type="ECO:0000313" key="4">
    <source>
        <dbReference type="EMBL" id="ADV83201.1"/>
    </source>
</evidence>
<feature type="domain" description="DUF5597" evidence="3">
    <location>
        <begin position="393"/>
        <end position="530"/>
    </location>
</feature>
<dbReference type="Pfam" id="PF01301">
    <property type="entry name" value="Glyco_hydro_35"/>
    <property type="match status" value="1"/>
</dbReference>
<dbReference type="KEGG" id="tsa:AciPR4_2421"/>
<evidence type="ECO:0000313" key="5">
    <source>
        <dbReference type="Proteomes" id="UP000006844"/>
    </source>
</evidence>
<dbReference type="OrthoDB" id="9800974at2"/>
<dbReference type="GO" id="GO:0016787">
    <property type="term" value="F:hydrolase activity"/>
    <property type="evidence" value="ECO:0007669"/>
    <property type="project" value="UniProtKB-KW"/>
</dbReference>
<accession>E8UYP8</accession>
<dbReference type="Gene3D" id="3.20.20.80">
    <property type="entry name" value="Glycosidases"/>
    <property type="match status" value="1"/>
</dbReference>
<gene>
    <name evidence="4" type="ordered locus">AciPR4_2421</name>
</gene>
<dbReference type="RefSeq" id="WP_013568934.1">
    <property type="nucleotide sequence ID" value="NC_014963.1"/>
</dbReference>
<dbReference type="EMBL" id="CP002467">
    <property type="protein sequence ID" value="ADV83201.1"/>
    <property type="molecule type" value="Genomic_DNA"/>
</dbReference>
<feature type="domain" description="Glycoside hydrolase 35 catalytic" evidence="2">
    <location>
        <begin position="40"/>
        <end position="205"/>
    </location>
</feature>
<dbReference type="Proteomes" id="UP000006844">
    <property type="component" value="Chromosome"/>
</dbReference>
<keyword evidence="4" id="KW-0378">Hydrolase</keyword>
<dbReference type="Pfam" id="PF18120">
    <property type="entry name" value="DUF5597"/>
    <property type="match status" value="1"/>
</dbReference>
<organism evidence="4 5">
    <name type="scientific">Terriglobus saanensis (strain ATCC BAA-1853 / DSM 23119 / SP1PR4)</name>
    <dbReference type="NCBI Taxonomy" id="401053"/>
    <lineage>
        <taxon>Bacteria</taxon>
        <taxon>Pseudomonadati</taxon>
        <taxon>Acidobacteriota</taxon>
        <taxon>Terriglobia</taxon>
        <taxon>Terriglobales</taxon>
        <taxon>Acidobacteriaceae</taxon>
        <taxon>Terriglobus</taxon>
    </lineage>
</organism>
<dbReference type="AlphaFoldDB" id="E8UYP8"/>
<dbReference type="InterPro" id="IPR031330">
    <property type="entry name" value="Gly_Hdrlase_35_cat"/>
</dbReference>
<name>E8UYP8_TERSS</name>
<evidence type="ECO:0000259" key="3">
    <source>
        <dbReference type="Pfam" id="PF18120"/>
    </source>
</evidence>
<protein>
    <submittedName>
        <fullName evidence="4">Exported beta-galactosidase-like glycoside hydrolase</fullName>
    </submittedName>
</protein>
<feature type="chain" id="PRO_5003232708" evidence="1">
    <location>
        <begin position="21"/>
        <end position="544"/>
    </location>
</feature>